<dbReference type="InterPro" id="IPR003644">
    <property type="entry name" value="Calx_beta"/>
</dbReference>
<keyword evidence="4" id="KW-0813">Transport</keyword>
<reference evidence="6 7" key="1">
    <citation type="journal article" date="2013" name="PLoS ONE">
        <title>Poles Apart: Arctic and Antarctic Octadecabacter strains Share High Genome Plasticity and a New Type of Xanthorhodopsin.</title>
        <authorList>
            <person name="Vollmers J."/>
            <person name="Voget S."/>
            <person name="Dietrich S."/>
            <person name="Gollnow K."/>
            <person name="Smits M."/>
            <person name="Meyer K."/>
            <person name="Brinkhoff T."/>
            <person name="Simon M."/>
            <person name="Daniel R."/>
        </authorList>
    </citation>
    <scope>NUCLEOTIDE SEQUENCE [LARGE SCALE GENOMIC DNA]</scope>
    <source>
        <strain evidence="6 7">238</strain>
    </source>
</reference>
<dbReference type="Proteomes" id="UP000004688">
    <property type="component" value="Chromosome"/>
</dbReference>
<evidence type="ECO:0000256" key="1">
    <source>
        <dbReference type="ARBA" id="ARBA00022729"/>
    </source>
</evidence>
<dbReference type="STRING" id="391616.OA238_c43530"/>
<dbReference type="SUPFAM" id="SSF49373">
    <property type="entry name" value="Invasin/intimin cell-adhesion fragments"/>
    <property type="match status" value="1"/>
</dbReference>
<dbReference type="InterPro" id="IPR008964">
    <property type="entry name" value="Invasin/intimin_cell_adhesion"/>
</dbReference>
<dbReference type="Pfam" id="PF03160">
    <property type="entry name" value="Calx-beta"/>
    <property type="match status" value="6"/>
</dbReference>
<dbReference type="Gene3D" id="2.60.40.10">
    <property type="entry name" value="Immunoglobulins"/>
    <property type="match status" value="2"/>
</dbReference>
<dbReference type="PANTHER" id="PTHR11878">
    <property type="entry name" value="SODIUM/CALCIUM EXCHANGER"/>
    <property type="match status" value="1"/>
</dbReference>
<keyword evidence="1" id="KW-0732">Signal</keyword>
<dbReference type="GO" id="GO:0030001">
    <property type="term" value="P:metal ion transport"/>
    <property type="evidence" value="ECO:0007669"/>
    <property type="project" value="TreeGrafter"/>
</dbReference>
<dbReference type="InterPro" id="IPR036116">
    <property type="entry name" value="FN3_sf"/>
</dbReference>
<name>M9RPX6_9RHOB</name>
<evidence type="ECO:0000313" key="7">
    <source>
        <dbReference type="Proteomes" id="UP000004688"/>
    </source>
</evidence>
<dbReference type="eggNOG" id="COG1404">
    <property type="taxonomic scope" value="Bacteria"/>
</dbReference>
<keyword evidence="2" id="KW-0677">Repeat</keyword>
<dbReference type="Gene3D" id="2.60.40.2030">
    <property type="match status" value="2"/>
</dbReference>
<dbReference type="SUPFAM" id="SSF49265">
    <property type="entry name" value="Fibronectin type III"/>
    <property type="match status" value="1"/>
</dbReference>
<evidence type="ECO:0000313" key="6">
    <source>
        <dbReference type="EMBL" id="AGI74247.1"/>
    </source>
</evidence>
<feature type="domain" description="Fibronectin type-III" evidence="5">
    <location>
        <begin position="1210"/>
        <end position="1309"/>
    </location>
</feature>
<keyword evidence="3" id="KW-0106">Calcium</keyword>
<dbReference type="HOGENOM" id="CLU_247193_0_0_5"/>
<dbReference type="InterPro" id="IPR003961">
    <property type="entry name" value="FN3_dom"/>
</dbReference>
<dbReference type="PANTHER" id="PTHR11878:SF65">
    <property type="entry name" value="NA_CA-EXCHANGE PROTEIN, ISOFORM G"/>
    <property type="match status" value="1"/>
</dbReference>
<accession>M9RPX6</accession>
<evidence type="ECO:0000256" key="4">
    <source>
        <dbReference type="ARBA" id="ARBA00023065"/>
    </source>
</evidence>
<dbReference type="InterPro" id="IPR038081">
    <property type="entry name" value="CalX-like_sf"/>
</dbReference>
<dbReference type="KEGG" id="oar:OA238_c43530"/>
<dbReference type="GO" id="GO:0016020">
    <property type="term" value="C:membrane"/>
    <property type="evidence" value="ECO:0007669"/>
    <property type="project" value="InterPro"/>
</dbReference>
<dbReference type="SUPFAM" id="SSF141072">
    <property type="entry name" value="CalX-like"/>
    <property type="match status" value="7"/>
</dbReference>
<keyword evidence="7" id="KW-1185">Reference proteome</keyword>
<proteinExistence type="predicted"/>
<protein>
    <recommendedName>
        <fullName evidence="5">Fibronectin type-III domain-containing protein</fullName>
    </recommendedName>
</protein>
<dbReference type="PROSITE" id="PS50853">
    <property type="entry name" value="FN3"/>
    <property type="match status" value="1"/>
</dbReference>
<keyword evidence="4" id="KW-0406">Ion transport</keyword>
<organism evidence="6 7">
    <name type="scientific">Octadecabacter arcticus 238</name>
    <dbReference type="NCBI Taxonomy" id="391616"/>
    <lineage>
        <taxon>Bacteria</taxon>
        <taxon>Pseudomonadati</taxon>
        <taxon>Pseudomonadota</taxon>
        <taxon>Alphaproteobacteria</taxon>
        <taxon>Rhodobacterales</taxon>
        <taxon>Roseobacteraceae</taxon>
        <taxon>Octadecabacter</taxon>
    </lineage>
</organism>
<dbReference type="InterPro" id="IPR013783">
    <property type="entry name" value="Ig-like_fold"/>
</dbReference>
<dbReference type="GO" id="GO:0007154">
    <property type="term" value="P:cell communication"/>
    <property type="evidence" value="ECO:0007669"/>
    <property type="project" value="InterPro"/>
</dbReference>
<evidence type="ECO:0000256" key="3">
    <source>
        <dbReference type="ARBA" id="ARBA00022837"/>
    </source>
</evidence>
<evidence type="ECO:0000256" key="2">
    <source>
        <dbReference type="ARBA" id="ARBA00022737"/>
    </source>
</evidence>
<dbReference type="Pfam" id="PF00041">
    <property type="entry name" value="fn3"/>
    <property type="match status" value="1"/>
</dbReference>
<evidence type="ECO:0000259" key="5">
    <source>
        <dbReference type="PROSITE" id="PS50853"/>
    </source>
</evidence>
<sequence length="1532" mass="152277">MTVSAVSGTASESEAGGTATFTVQLDSQPAANVTIAVSSDDTDEATVSSPSLTFTSSNWSDAQTITVTGVDDSVVDGSQTVTISPAGVTVSSVDGAASEAGGTATFTVQLDSQPAADVTIAVSSDDTDEATVSSPSLTFTSSNWSDAQTITVTGVDDSVVDGDQTVTIGLAATASDDTNWDGFNPTDPTVSVTDDDTAGVTVSSVDGAASEAGGEATFTVQLDSQPAADVTFAVSSDDTDEATVSSPSLTFTTSNWSDEQTVTVTGVDDSVVDGTQTVTIGLAATASDDTNWDGIDPTDPTVSVTDDDTAGVTVSSVTGSPLSEAGGTATFTVQLDSEPVADVTFAVISYDTGIATVDLSSLTFTSSNWSDAQTITVTGVDDSVVDGTQTVTIGLANTTSTDSNYSGIDPTDKNVSVTDNDTAGVTVSSVSGTATEAGGEATFTVQLDSQPAANVTIAVSSADTGEATVDLSSLTFTTSDWNTAQTVTVTGVDDSVVDGTQTVTIGLANTTSTDSNYSGIDPTDPTVSVTDNDTAGVTVSSVSGTATEAGGTATFTIELDSQPAADVTIAVSSADTGEATVDLSSLTFTTSDWNTAQTVTVTGVDDSVVDGTQTVTIGLANATSTDSNWDGIDPTDPTVSVTDDDTAGVTVSSVTGSPLSEAGVTATFTVQLISQPTADVTIAVSSDDTGEATVSSSNLTFTASDWNTAQTVTVTGVDDSVVDGTQTVTIVLAATASDDTNWDGIDPADPTVSVTDNDTAGVTASSVTGSPLSEAGGTATFTVQLDSQPAADVTFAVSSDDTGEATVDLSSLTFTASNWNTAQTVTVTGVDDSVVDGTQTVTISLANATSTDSNWDGFDPADPTVSVTDDDTAGVTVSSVTGSPLSEAGGTATFTVQLDSQPAADVTLAVSSDDTDEATVSSPSLTFTASNWNTAQTVTVTGVDDNVVDGTQTVTVGLAATASTDSNYSGIDPADPTVSVTDNDTAGVTVSSVSGTATEAGGTATFTIELDSQPAADVTLAVSSDDTDEATVSSPSLTFTSSNWSDAQTITVTGVDDSVVDGTQTVTIGLANTTSTDSNYSGIDPTDPTVSVTDNDTAGVTVSSVSGTATEAGGEATFTVQLDSQPAADVTFAVRSADTGEATVDLSSLTFTTSDWNTAQTVTVTGVDDSVVDGTQTVTIGLAATASDDTNWDGIDPTDPTVSVTDDDTVPAALTISGIAPTADGATVNFTAASGGGAAASYEYAITTDSATPDSTNTYTAWQDATFAGSSITLTGLTSGTTYRVKIRAVNNAGPGAESAFGQFTPGPNTVDAPKSGTSIVVVGGLNASIVDNTSEVEIRFTLKDAAGDAIGPAASGHSVFASTNLGTLRQNPTGTTIPMRDNGDGTYSVWLSSPTVGDAAVGISVNDVNAGSIVVTFFASGNLPMALTSATPTYAEGTAFDVVATFARDVTGFAASDVVAAGATVGAIGTGPNAYTITLTPTGTGPITVSVPAGVAEETTNTSGGATAYVNEASNVLTISLSNGAMTESGV</sequence>
<dbReference type="InterPro" id="IPR051171">
    <property type="entry name" value="CaCA"/>
</dbReference>
<gene>
    <name evidence="6" type="ORF">OA238_c43530</name>
</gene>
<dbReference type="EMBL" id="CP003742">
    <property type="protein sequence ID" value="AGI74247.1"/>
    <property type="molecule type" value="Genomic_DNA"/>
</dbReference>